<sequence>MLTNGEGEFTNAAYGFTTMFSKILAEEKPDWVVVCFDKGKITFRTEQYQEYKGHRKATPPELRPQFPLIKKILTAMNVAFEEKEGFEADDLIGTFVRQGEKEDVINLVLTGDKDALQLVSPKSVVLLTRKGISELERYDEKAVSDRFGLAPEQIIDLKGLMGDSSDNIPGVPGIGEKTALKLLQQFQTVENIYLHLNEISPKLRDKLTENQNLAILSKGLATIECCVPIEIDFNRLKYEEPDYEQLLGLYKGLEFKSLIKGILEKMATRETPPVLQENGEGEANFHRLAAPEEISRTVQEVLETGKAAIYVTHRGNYFDGDISSISFAVSESKAYTVFFDGDRDREKLMSLKELFATENIEKVVYNAKDLQVMLFQAGQELQGVCADVMLGAYLLNPGSSEYSLESLCLEYLNRALVTREDEVLDHCGRAQVVWQLAGIIEQKIADQGMKDLYDQVELPLESVLAEMEIAGVKVESSQLKNMSQELEAAVQHISREIFELAGEEFNINSPKQLGVILFEKLGLPPVKKTKTGFSTNAEVLDQLAPRHEIVAKILEHRTLVKLKSTYVDGMQILINAKTGKLHTSFNQTVTATGRLSSTEPNLQNIPIRMEMGRQIRKVFVPSREGNILLAGDYSQIELRVLAHISGDPVLKEAFQQDQDIHTRTAAEVFGVPMDAVTSEMRRRAKAVNFGIVYGISDYGLSRDLGITRKEAKRYIDSYFARYPGVADYLDRVVREARDKGYVTTLLNRRRYLPDIYSSNFNVRSFGERTAMNTPIQGSAADIIKVAMIRLSRYLHDQGSRSQMILQVHDELIFDVVPDEIDTLAKTVKELMENAVPLDVPIKVDLKRGEDWYHMTKI</sequence>
<evidence type="ECO:0000256" key="7">
    <source>
        <dbReference type="ARBA" id="ARBA00022763"/>
    </source>
</evidence>
<dbReference type="NCBIfam" id="TIGR00593">
    <property type="entry name" value="pola"/>
    <property type="match status" value="1"/>
</dbReference>
<dbReference type="Pfam" id="PF22619">
    <property type="entry name" value="DNA_polI_exo1"/>
    <property type="match status" value="1"/>
</dbReference>
<comment type="function">
    <text evidence="13">In addition to polymerase activity, this DNA polymerase exhibits 5'-3' exonuclease activity.</text>
</comment>
<dbReference type="Proteomes" id="UP000323521">
    <property type="component" value="Chromosome"/>
</dbReference>
<evidence type="ECO:0000259" key="14">
    <source>
        <dbReference type="SMART" id="SM00475"/>
    </source>
</evidence>
<keyword evidence="8 13" id="KW-0239">DNA-directed DNA polymerase</keyword>
<dbReference type="InterPro" id="IPR020045">
    <property type="entry name" value="DNA_polI_H3TH"/>
</dbReference>
<dbReference type="GO" id="GO:0008409">
    <property type="term" value="F:5'-3' exonuclease activity"/>
    <property type="evidence" value="ECO:0007669"/>
    <property type="project" value="UniProtKB-UniRule"/>
</dbReference>
<dbReference type="Pfam" id="PF02739">
    <property type="entry name" value="5_3_exonuc_N"/>
    <property type="match status" value="1"/>
</dbReference>
<evidence type="ECO:0000256" key="8">
    <source>
        <dbReference type="ARBA" id="ARBA00022932"/>
    </source>
</evidence>
<dbReference type="NCBIfam" id="NF004397">
    <property type="entry name" value="PRK05755.1"/>
    <property type="match status" value="1"/>
</dbReference>
<dbReference type="CDD" id="cd06140">
    <property type="entry name" value="DNA_polA_I_Bacillus_like_exo"/>
    <property type="match status" value="1"/>
</dbReference>
<dbReference type="Pfam" id="PF01367">
    <property type="entry name" value="5_3_exonuc"/>
    <property type="match status" value="1"/>
</dbReference>
<dbReference type="CDD" id="cd09859">
    <property type="entry name" value="PIN_53EXO"/>
    <property type="match status" value="1"/>
</dbReference>
<dbReference type="Gene3D" id="1.20.1060.10">
    <property type="entry name" value="Taq DNA Polymerase, Chain T, domain 4"/>
    <property type="match status" value="1"/>
</dbReference>
<dbReference type="GO" id="GO:0003677">
    <property type="term" value="F:DNA binding"/>
    <property type="evidence" value="ECO:0007669"/>
    <property type="project" value="UniProtKB-UniRule"/>
</dbReference>
<dbReference type="InterPro" id="IPR019760">
    <property type="entry name" value="DNA-dir_DNA_pol_A_CS"/>
</dbReference>
<dbReference type="Gene3D" id="1.10.150.20">
    <property type="entry name" value="5' to 3' exonuclease, C-terminal subdomain"/>
    <property type="match status" value="2"/>
</dbReference>
<dbReference type="PRINTS" id="PR00868">
    <property type="entry name" value="DNAPOLI"/>
</dbReference>
<dbReference type="CDD" id="cd09898">
    <property type="entry name" value="H3TH_53EXO"/>
    <property type="match status" value="1"/>
</dbReference>
<dbReference type="InterPro" id="IPR002298">
    <property type="entry name" value="DNA_polymerase_A"/>
</dbReference>
<dbReference type="InterPro" id="IPR029060">
    <property type="entry name" value="PIN-like_dom_sf"/>
</dbReference>
<keyword evidence="9 13" id="KW-0238">DNA-binding</keyword>
<keyword evidence="13" id="KW-0540">Nuclease</keyword>
<gene>
    <name evidence="13" type="primary">polA</name>
    <name evidence="16" type="ORF">DCMF_02300</name>
</gene>
<dbReference type="SMART" id="SM00482">
    <property type="entry name" value="POLAc"/>
    <property type="match status" value="1"/>
</dbReference>
<keyword evidence="17" id="KW-1185">Reference proteome</keyword>
<evidence type="ECO:0000256" key="10">
    <source>
        <dbReference type="ARBA" id="ARBA00023204"/>
    </source>
</evidence>
<dbReference type="Pfam" id="PF00476">
    <property type="entry name" value="DNA_pol_A"/>
    <property type="match status" value="1"/>
</dbReference>
<dbReference type="GO" id="GO:0006261">
    <property type="term" value="P:DNA-templated DNA replication"/>
    <property type="evidence" value="ECO:0007669"/>
    <property type="project" value="UniProtKB-UniRule"/>
</dbReference>
<evidence type="ECO:0000256" key="1">
    <source>
        <dbReference type="ARBA" id="ARBA00007705"/>
    </source>
</evidence>
<comment type="catalytic activity">
    <reaction evidence="11 13">
        <text>DNA(n) + a 2'-deoxyribonucleoside 5'-triphosphate = DNA(n+1) + diphosphate</text>
        <dbReference type="Rhea" id="RHEA:22508"/>
        <dbReference type="Rhea" id="RHEA-COMP:17339"/>
        <dbReference type="Rhea" id="RHEA-COMP:17340"/>
        <dbReference type="ChEBI" id="CHEBI:33019"/>
        <dbReference type="ChEBI" id="CHEBI:61560"/>
        <dbReference type="ChEBI" id="CHEBI:173112"/>
        <dbReference type="EC" id="2.7.7.7"/>
    </reaction>
</comment>
<keyword evidence="7 13" id="KW-0227">DNA damage</keyword>
<evidence type="ECO:0000313" key="16">
    <source>
        <dbReference type="EMBL" id="ATW28309.1"/>
    </source>
</evidence>
<dbReference type="InterPro" id="IPR012337">
    <property type="entry name" value="RNaseH-like_sf"/>
</dbReference>
<dbReference type="InterPro" id="IPR018320">
    <property type="entry name" value="DNA_polymerase_1"/>
</dbReference>
<evidence type="ECO:0000256" key="6">
    <source>
        <dbReference type="ARBA" id="ARBA00022705"/>
    </source>
</evidence>
<evidence type="ECO:0000256" key="4">
    <source>
        <dbReference type="ARBA" id="ARBA00022679"/>
    </source>
</evidence>
<evidence type="ECO:0000256" key="11">
    <source>
        <dbReference type="ARBA" id="ARBA00049244"/>
    </source>
</evidence>
<dbReference type="InterPro" id="IPR008918">
    <property type="entry name" value="HhH2"/>
</dbReference>
<evidence type="ECO:0000256" key="2">
    <source>
        <dbReference type="ARBA" id="ARBA00012417"/>
    </source>
</evidence>
<evidence type="ECO:0000259" key="15">
    <source>
        <dbReference type="SMART" id="SM00482"/>
    </source>
</evidence>
<dbReference type="PROSITE" id="PS00447">
    <property type="entry name" value="DNA_POLYMERASE_A"/>
    <property type="match status" value="1"/>
</dbReference>
<dbReference type="CDD" id="cd08637">
    <property type="entry name" value="DNA_pol_A_pol_I_C"/>
    <property type="match status" value="1"/>
</dbReference>
<dbReference type="SUPFAM" id="SSF53098">
    <property type="entry name" value="Ribonuclease H-like"/>
    <property type="match status" value="1"/>
</dbReference>
<evidence type="ECO:0000313" key="17">
    <source>
        <dbReference type="Proteomes" id="UP000323521"/>
    </source>
</evidence>
<keyword evidence="13" id="KW-0378">Hydrolase</keyword>
<dbReference type="InterPro" id="IPR002421">
    <property type="entry name" value="5-3_exonuclease"/>
</dbReference>
<dbReference type="GO" id="GO:0003887">
    <property type="term" value="F:DNA-directed DNA polymerase activity"/>
    <property type="evidence" value="ECO:0007669"/>
    <property type="project" value="UniProtKB-UniRule"/>
</dbReference>
<dbReference type="GO" id="GO:0006302">
    <property type="term" value="P:double-strand break repair"/>
    <property type="evidence" value="ECO:0007669"/>
    <property type="project" value="TreeGrafter"/>
</dbReference>
<keyword evidence="10 13" id="KW-0234">DNA repair</keyword>
<evidence type="ECO:0000256" key="5">
    <source>
        <dbReference type="ARBA" id="ARBA00022695"/>
    </source>
</evidence>
<dbReference type="InterPro" id="IPR001098">
    <property type="entry name" value="DNA-dir_DNA_pol_A_palm_dom"/>
</dbReference>
<reference evidence="16 17" key="1">
    <citation type="submission" date="2016-10" db="EMBL/GenBank/DDBJ databases">
        <title>Complete Genome Sequence of Peptococcaceae strain DCMF.</title>
        <authorList>
            <person name="Edwards R.J."/>
            <person name="Holland S.I."/>
            <person name="Deshpande N.P."/>
            <person name="Wong Y.K."/>
            <person name="Ertan H."/>
            <person name="Manefield M."/>
            <person name="Russell T.L."/>
            <person name="Lee M.J."/>
        </authorList>
    </citation>
    <scope>NUCLEOTIDE SEQUENCE [LARGE SCALE GENOMIC DNA]</scope>
    <source>
        <strain evidence="16 17">DCMF</strain>
    </source>
</reference>
<evidence type="ECO:0000256" key="9">
    <source>
        <dbReference type="ARBA" id="ARBA00023125"/>
    </source>
</evidence>
<protein>
    <recommendedName>
        <fullName evidence="3 12">DNA polymerase I</fullName>
        <ecNumber evidence="2 12">2.7.7.7</ecNumber>
    </recommendedName>
</protein>
<dbReference type="PANTHER" id="PTHR10133:SF27">
    <property type="entry name" value="DNA POLYMERASE NU"/>
    <property type="match status" value="1"/>
</dbReference>
<dbReference type="SMART" id="SM00279">
    <property type="entry name" value="HhH2"/>
    <property type="match status" value="1"/>
</dbReference>
<evidence type="ECO:0000256" key="3">
    <source>
        <dbReference type="ARBA" id="ARBA00020311"/>
    </source>
</evidence>
<dbReference type="EC" id="2.7.7.7" evidence="2 12"/>
<evidence type="ECO:0000256" key="12">
    <source>
        <dbReference type="NCBIfam" id="TIGR00593"/>
    </source>
</evidence>
<keyword evidence="6 13" id="KW-0235">DNA replication</keyword>
<dbReference type="FunFam" id="1.20.1060.10:FF:000001">
    <property type="entry name" value="DNA polymerase I"/>
    <property type="match status" value="1"/>
</dbReference>
<dbReference type="InterPro" id="IPR054690">
    <property type="entry name" value="DNA_polI_exonuclease"/>
</dbReference>
<accession>A0A3G1L102</accession>
<keyword evidence="13" id="KW-0269">Exonuclease</keyword>
<feature type="domain" description="5'-3' exonuclease" evidence="14">
    <location>
        <begin position="1"/>
        <end position="239"/>
    </location>
</feature>
<dbReference type="InterPro" id="IPR020046">
    <property type="entry name" value="5-3_exonucl_a-hlix_arch_N"/>
</dbReference>
<dbReference type="FunFam" id="1.10.150.20:FF:000003">
    <property type="entry name" value="DNA polymerase I"/>
    <property type="match status" value="1"/>
</dbReference>
<evidence type="ECO:0000256" key="13">
    <source>
        <dbReference type="RuleBase" id="RU004460"/>
    </source>
</evidence>
<dbReference type="SMART" id="SM00475">
    <property type="entry name" value="53EXOc"/>
    <property type="match status" value="1"/>
</dbReference>
<comment type="subunit">
    <text evidence="13">Single-chain monomer with multiple functions.</text>
</comment>
<dbReference type="InterPro" id="IPR036279">
    <property type="entry name" value="5-3_exonuclease_C_sf"/>
</dbReference>
<dbReference type="SUPFAM" id="SSF56672">
    <property type="entry name" value="DNA/RNA polymerases"/>
    <property type="match status" value="1"/>
</dbReference>
<dbReference type="InterPro" id="IPR043502">
    <property type="entry name" value="DNA/RNA_pol_sf"/>
</dbReference>
<dbReference type="Gene3D" id="3.30.70.370">
    <property type="match status" value="1"/>
</dbReference>
<dbReference type="InterPro" id="IPR036397">
    <property type="entry name" value="RNaseH_sf"/>
</dbReference>
<dbReference type="FunFam" id="1.10.150.20:FF:000002">
    <property type="entry name" value="DNA polymerase I"/>
    <property type="match status" value="1"/>
</dbReference>
<proteinExistence type="inferred from homology"/>
<dbReference type="Gene3D" id="3.40.50.1010">
    <property type="entry name" value="5'-nuclease"/>
    <property type="match status" value="1"/>
</dbReference>
<dbReference type="PANTHER" id="PTHR10133">
    <property type="entry name" value="DNA POLYMERASE I"/>
    <property type="match status" value="1"/>
</dbReference>
<feature type="domain" description="DNA-directed DNA polymerase family A palm" evidence="15">
    <location>
        <begin position="612"/>
        <end position="819"/>
    </location>
</feature>
<dbReference type="Gene3D" id="3.30.420.10">
    <property type="entry name" value="Ribonuclease H-like superfamily/Ribonuclease H"/>
    <property type="match status" value="1"/>
</dbReference>
<dbReference type="SUPFAM" id="SSF47807">
    <property type="entry name" value="5' to 3' exonuclease, C-terminal subdomain"/>
    <property type="match status" value="1"/>
</dbReference>
<dbReference type="KEGG" id="fwa:DCMF_02300"/>
<organism evidence="16 17">
    <name type="scientific">Formimonas warabiya</name>
    <dbReference type="NCBI Taxonomy" id="1761012"/>
    <lineage>
        <taxon>Bacteria</taxon>
        <taxon>Bacillati</taxon>
        <taxon>Bacillota</taxon>
        <taxon>Clostridia</taxon>
        <taxon>Eubacteriales</taxon>
        <taxon>Peptococcaceae</taxon>
        <taxon>Candidatus Formimonas</taxon>
    </lineage>
</organism>
<comment type="similarity">
    <text evidence="1 13">Belongs to the DNA polymerase type-A family.</text>
</comment>
<dbReference type="AlphaFoldDB" id="A0A3G1L102"/>
<keyword evidence="5 13" id="KW-0548">Nucleotidyltransferase</keyword>
<name>A0A3G1L102_FORW1</name>
<dbReference type="EMBL" id="CP017634">
    <property type="protein sequence ID" value="ATW28309.1"/>
    <property type="molecule type" value="Genomic_DNA"/>
</dbReference>
<dbReference type="SUPFAM" id="SSF88723">
    <property type="entry name" value="PIN domain-like"/>
    <property type="match status" value="1"/>
</dbReference>
<keyword evidence="4 13" id="KW-0808">Transferase</keyword>